<keyword evidence="3" id="KW-1185">Reference proteome</keyword>
<evidence type="ECO:0000313" key="3">
    <source>
        <dbReference type="Proteomes" id="UP000284706"/>
    </source>
</evidence>
<reference evidence="2 3" key="1">
    <citation type="journal article" date="2018" name="Evol. Lett.">
        <title>Horizontal gene cluster transfer increased hallucinogenic mushroom diversity.</title>
        <authorList>
            <person name="Reynolds H.T."/>
            <person name="Vijayakumar V."/>
            <person name="Gluck-Thaler E."/>
            <person name="Korotkin H.B."/>
            <person name="Matheny P.B."/>
            <person name="Slot J.C."/>
        </authorList>
    </citation>
    <scope>NUCLEOTIDE SEQUENCE [LARGE SCALE GENOMIC DNA]</scope>
    <source>
        <strain evidence="2 3">SRW20</strain>
    </source>
</reference>
<name>A0A409X927_9AGAR</name>
<gene>
    <name evidence="2" type="ORF">CVT26_016215</name>
</gene>
<evidence type="ECO:0000313" key="2">
    <source>
        <dbReference type="EMBL" id="PPQ87217.1"/>
    </source>
</evidence>
<dbReference type="InParanoid" id="A0A409X927"/>
<accession>A0A409X927</accession>
<dbReference type="AlphaFoldDB" id="A0A409X927"/>
<dbReference type="Proteomes" id="UP000284706">
    <property type="component" value="Unassembled WGS sequence"/>
</dbReference>
<proteinExistence type="predicted"/>
<protein>
    <recommendedName>
        <fullName evidence="1">DUF6830 domain-containing protein</fullName>
    </recommendedName>
</protein>
<dbReference type="EMBL" id="NHYE01003911">
    <property type="protein sequence ID" value="PPQ87217.1"/>
    <property type="molecule type" value="Genomic_DNA"/>
</dbReference>
<dbReference type="InterPro" id="IPR049233">
    <property type="entry name" value="DUF6830"/>
</dbReference>
<sequence>MCDRSRVSGYFFWARVDFTKLGWRALNQRDEFPQMICWLSRREKIAIFEMHQKSAHSATPSTTTLPPKKTPAISIAKHPKYPGRDIATIQDKHNAPDFEFYLKQFFNNFTETLLGPRQTDCLNRTPLSFQKVDVYDMFCFHPEELQDEEDEKDLVKAIGKSAKFPHGRFDTVVVYVRDDGESTGVADCVPVDVPELTSMLQCPGTRVGRVKVIFSLPKKLDTRFGPRDLPSTWPQGPLAYVEWYTLLAQVAEERNGIMYRIKIPPQNQQKRRLGAVIPLGNICQSCMLFPAYHGGREVLSDWNHENVLDKATSFYLNNWLSKYSYQTLY</sequence>
<evidence type="ECO:0000259" key="1">
    <source>
        <dbReference type="Pfam" id="PF20722"/>
    </source>
</evidence>
<comment type="caution">
    <text evidence="2">The sequence shown here is derived from an EMBL/GenBank/DDBJ whole genome shotgun (WGS) entry which is preliminary data.</text>
</comment>
<feature type="domain" description="DUF6830" evidence="1">
    <location>
        <begin position="52"/>
        <end position="178"/>
    </location>
</feature>
<dbReference type="OrthoDB" id="3232941at2759"/>
<dbReference type="Pfam" id="PF20722">
    <property type="entry name" value="DUF6830"/>
    <property type="match status" value="1"/>
</dbReference>
<organism evidence="2 3">
    <name type="scientific">Gymnopilus dilepis</name>
    <dbReference type="NCBI Taxonomy" id="231916"/>
    <lineage>
        <taxon>Eukaryota</taxon>
        <taxon>Fungi</taxon>
        <taxon>Dikarya</taxon>
        <taxon>Basidiomycota</taxon>
        <taxon>Agaricomycotina</taxon>
        <taxon>Agaricomycetes</taxon>
        <taxon>Agaricomycetidae</taxon>
        <taxon>Agaricales</taxon>
        <taxon>Agaricineae</taxon>
        <taxon>Hymenogastraceae</taxon>
        <taxon>Gymnopilus</taxon>
    </lineage>
</organism>